<keyword evidence="7" id="KW-0333">Golgi apparatus</keyword>
<name>A0A1L8E4S7_9DIPT</name>
<dbReference type="PANTHER" id="PTHR43157">
    <property type="entry name" value="PHOSPHATIDYLINOSITOL-GLYCAN BIOSYNTHESIS CLASS F PROTEIN-RELATED"/>
    <property type="match status" value="1"/>
</dbReference>
<dbReference type="Pfam" id="PF00397">
    <property type="entry name" value="WW"/>
    <property type="match status" value="1"/>
</dbReference>
<dbReference type="PROSITE" id="PS01159">
    <property type="entry name" value="WW_DOMAIN_1"/>
    <property type="match status" value="1"/>
</dbReference>
<keyword evidence="5" id="KW-0053">Apoptosis</keyword>
<evidence type="ECO:0000256" key="4">
    <source>
        <dbReference type="ARBA" id="ARBA00022687"/>
    </source>
</evidence>
<evidence type="ECO:0000256" key="7">
    <source>
        <dbReference type="ARBA" id="ARBA00023034"/>
    </source>
</evidence>
<accession>A0A1L8E4S7</accession>
<evidence type="ECO:0000256" key="1">
    <source>
        <dbReference type="ARBA" id="ARBA00004371"/>
    </source>
</evidence>
<dbReference type="Gene3D" id="3.40.50.720">
    <property type="entry name" value="NAD(P)-binding Rossmann-like Domain"/>
    <property type="match status" value="1"/>
</dbReference>
<evidence type="ECO:0000256" key="5">
    <source>
        <dbReference type="ARBA" id="ARBA00022703"/>
    </source>
</evidence>
<dbReference type="SUPFAM" id="SSF51045">
    <property type="entry name" value="WW domain"/>
    <property type="match status" value="2"/>
</dbReference>
<dbReference type="EMBL" id="GFDF01000418">
    <property type="protein sequence ID" value="JAV13666.1"/>
    <property type="molecule type" value="Transcribed_RNA"/>
</dbReference>
<dbReference type="Gene3D" id="2.20.70.10">
    <property type="match status" value="2"/>
</dbReference>
<dbReference type="AlphaFoldDB" id="A0A1L8E4S7"/>
<dbReference type="GO" id="GO:0016055">
    <property type="term" value="P:Wnt signaling pathway"/>
    <property type="evidence" value="ECO:0007669"/>
    <property type="project" value="UniProtKB-KW"/>
</dbReference>
<dbReference type="InterPro" id="IPR001202">
    <property type="entry name" value="WW_dom"/>
</dbReference>
<dbReference type="GO" id="GO:0005794">
    <property type="term" value="C:Golgi apparatus"/>
    <property type="evidence" value="ECO:0007669"/>
    <property type="project" value="UniProtKB-SubCell"/>
</dbReference>
<dbReference type="GO" id="GO:0005764">
    <property type="term" value="C:lysosome"/>
    <property type="evidence" value="ECO:0007669"/>
    <property type="project" value="UniProtKB-SubCell"/>
</dbReference>
<evidence type="ECO:0000313" key="10">
    <source>
        <dbReference type="EMBL" id="JAV13666.1"/>
    </source>
</evidence>
<feature type="domain" description="WW" evidence="9">
    <location>
        <begin position="12"/>
        <end position="45"/>
    </location>
</feature>
<dbReference type="Pfam" id="PF00106">
    <property type="entry name" value="adh_short"/>
    <property type="match status" value="1"/>
</dbReference>
<dbReference type="InterPro" id="IPR036020">
    <property type="entry name" value="WW_dom_sf"/>
</dbReference>
<sequence>MMSLAPDTDSEDELPPAWEERATNDGYVYYVNHHKKNTQWTHPRTGKIKKVAGELPMGWERKIEESTGKVIFVDHNNKTTTYIDPRLAFAIEEVPPSVSEIRQRFDGSSTALQILHGRDLSGKVAIVTGSNAGIGYETARSLAFHGCTVIMGNRNESATEEAIAKIGRERPHAAKLLHFRPIDLCSLRSCEKFAKMIKMEYKHIDYLILNAGMMGMPHTLTGDGLEITFQVNHLSHFHLTHLLSELLDHTSRVVVLSSESHRFSNLKLDGLSEHSLSPSEGKYSSMMAYNNSKLCNVLFARELGKRWQNRGISVFACHPGNLVSTNIAQHWWLFRLFFAIVRPFTKSVQQAASTTVYCTIAPELTGLTGIYFNNCFFCEPSQLSQNDQMSEKVWELSEKMIEQILNQPEK</sequence>
<reference evidence="10" key="1">
    <citation type="submission" date="2016-12" db="EMBL/GenBank/DDBJ databases">
        <title>An insight into the sialome and mialome of the sand fly, Nyssomyia neivai.</title>
        <authorList>
            <person name="Sebastian V."/>
            <person name="Goulart T.M."/>
            <person name="Oliveira W."/>
            <person name="Calvo E."/>
            <person name="Oliveira L.F."/>
            <person name="Pinto M.C."/>
            <person name="Rosselino A.M."/>
            <person name="Ribeiro J.M."/>
        </authorList>
    </citation>
    <scope>NUCLEOTIDE SEQUENCE</scope>
</reference>
<dbReference type="PRINTS" id="PR00081">
    <property type="entry name" value="GDHRDH"/>
</dbReference>
<evidence type="ECO:0000256" key="6">
    <source>
        <dbReference type="ARBA" id="ARBA00023002"/>
    </source>
</evidence>
<dbReference type="PROSITE" id="PS50020">
    <property type="entry name" value="WW_DOMAIN_2"/>
    <property type="match status" value="2"/>
</dbReference>
<dbReference type="CDD" id="cd00201">
    <property type="entry name" value="WW"/>
    <property type="match status" value="1"/>
</dbReference>
<dbReference type="SMART" id="SM00456">
    <property type="entry name" value="WW"/>
    <property type="match status" value="2"/>
</dbReference>
<protein>
    <recommendedName>
        <fullName evidence="3">WW domain-containing oxidoreductase</fullName>
    </recommendedName>
</protein>
<dbReference type="InterPro" id="IPR002347">
    <property type="entry name" value="SDR_fam"/>
</dbReference>
<keyword evidence="8" id="KW-0458">Lysosome</keyword>
<evidence type="ECO:0000259" key="9">
    <source>
        <dbReference type="PROSITE" id="PS50020"/>
    </source>
</evidence>
<keyword evidence="6" id="KW-0560">Oxidoreductase</keyword>
<evidence type="ECO:0000256" key="8">
    <source>
        <dbReference type="ARBA" id="ARBA00023228"/>
    </source>
</evidence>
<keyword evidence="4" id="KW-0879">Wnt signaling pathway</keyword>
<dbReference type="GO" id="GO:0016491">
    <property type="term" value="F:oxidoreductase activity"/>
    <property type="evidence" value="ECO:0007669"/>
    <property type="project" value="UniProtKB-KW"/>
</dbReference>
<dbReference type="GO" id="GO:0006915">
    <property type="term" value="P:apoptotic process"/>
    <property type="evidence" value="ECO:0007669"/>
    <property type="project" value="UniProtKB-KW"/>
</dbReference>
<dbReference type="PANTHER" id="PTHR43157:SF31">
    <property type="entry name" value="PHOSPHATIDYLINOSITOL-GLYCAN BIOSYNTHESIS CLASS F PROTEIN"/>
    <property type="match status" value="1"/>
</dbReference>
<evidence type="ECO:0000256" key="3">
    <source>
        <dbReference type="ARBA" id="ARBA00016094"/>
    </source>
</evidence>
<comment type="subcellular location">
    <subcellularLocation>
        <location evidence="2">Golgi apparatus</location>
    </subcellularLocation>
    <subcellularLocation>
        <location evidence="1">Lysosome</location>
    </subcellularLocation>
</comment>
<dbReference type="InterPro" id="IPR036291">
    <property type="entry name" value="NAD(P)-bd_dom_sf"/>
</dbReference>
<proteinExistence type="predicted"/>
<organism evidence="10">
    <name type="scientific">Nyssomyia neivai</name>
    <dbReference type="NCBI Taxonomy" id="330878"/>
    <lineage>
        <taxon>Eukaryota</taxon>
        <taxon>Metazoa</taxon>
        <taxon>Ecdysozoa</taxon>
        <taxon>Arthropoda</taxon>
        <taxon>Hexapoda</taxon>
        <taxon>Insecta</taxon>
        <taxon>Pterygota</taxon>
        <taxon>Neoptera</taxon>
        <taxon>Endopterygota</taxon>
        <taxon>Diptera</taxon>
        <taxon>Nematocera</taxon>
        <taxon>Psychodoidea</taxon>
        <taxon>Psychodidae</taxon>
        <taxon>Nyssomyia</taxon>
    </lineage>
</organism>
<dbReference type="FunFam" id="3.40.50.720:FF:000353">
    <property type="entry name" value="WW domain-containing oxidoreductase"/>
    <property type="match status" value="1"/>
</dbReference>
<evidence type="ECO:0000256" key="2">
    <source>
        <dbReference type="ARBA" id="ARBA00004555"/>
    </source>
</evidence>
<dbReference type="SUPFAM" id="SSF51735">
    <property type="entry name" value="NAD(P)-binding Rossmann-fold domains"/>
    <property type="match status" value="1"/>
</dbReference>
<feature type="domain" description="WW" evidence="9">
    <location>
        <begin position="53"/>
        <end position="87"/>
    </location>
</feature>